<accession>A0A8C5DD17</accession>
<protein>
    <submittedName>
        <fullName evidence="1">Uncharacterized protein</fullName>
    </submittedName>
</protein>
<evidence type="ECO:0000313" key="2">
    <source>
        <dbReference type="Proteomes" id="UP000694680"/>
    </source>
</evidence>
<sequence length="77" mass="9078">KKLIVLYSKAEGHLFCQIKLAKCVVAKKKTGLYCFLKEGKRRRVWINVVRRTSLTMMCLFVSFFVQTEQTQIGYIMR</sequence>
<reference evidence="1" key="3">
    <citation type="submission" date="2025-09" db="UniProtKB">
        <authorList>
            <consortium name="Ensembl"/>
        </authorList>
    </citation>
    <scope>IDENTIFICATION</scope>
</reference>
<reference evidence="1" key="1">
    <citation type="submission" date="2020-06" db="EMBL/GenBank/DDBJ databases">
        <authorList>
            <consortium name="Wellcome Sanger Institute Data Sharing"/>
        </authorList>
    </citation>
    <scope>NUCLEOTIDE SEQUENCE [LARGE SCALE GENOMIC DNA]</scope>
</reference>
<evidence type="ECO:0000313" key="1">
    <source>
        <dbReference type="Ensembl" id="ENSGWIP00000004914.1"/>
    </source>
</evidence>
<dbReference type="AlphaFoldDB" id="A0A8C5DD17"/>
<organism evidence="1 2">
    <name type="scientific">Gouania willdenowi</name>
    <name type="common">Blunt-snouted clingfish</name>
    <name type="synonym">Lepadogaster willdenowi</name>
    <dbReference type="NCBI Taxonomy" id="441366"/>
    <lineage>
        <taxon>Eukaryota</taxon>
        <taxon>Metazoa</taxon>
        <taxon>Chordata</taxon>
        <taxon>Craniata</taxon>
        <taxon>Vertebrata</taxon>
        <taxon>Euteleostomi</taxon>
        <taxon>Actinopterygii</taxon>
        <taxon>Neopterygii</taxon>
        <taxon>Teleostei</taxon>
        <taxon>Neoteleostei</taxon>
        <taxon>Acanthomorphata</taxon>
        <taxon>Ovalentaria</taxon>
        <taxon>Blenniimorphae</taxon>
        <taxon>Blenniiformes</taxon>
        <taxon>Gobiesocoidei</taxon>
        <taxon>Gobiesocidae</taxon>
        <taxon>Gobiesocinae</taxon>
        <taxon>Gouania</taxon>
    </lineage>
</organism>
<reference evidence="1" key="2">
    <citation type="submission" date="2025-08" db="UniProtKB">
        <authorList>
            <consortium name="Ensembl"/>
        </authorList>
    </citation>
    <scope>IDENTIFICATION</scope>
</reference>
<dbReference type="Ensembl" id="ENSGWIT00000005262.1">
    <property type="protein sequence ID" value="ENSGWIP00000004914.1"/>
    <property type="gene ID" value="ENSGWIG00000002605.1"/>
</dbReference>
<dbReference type="Proteomes" id="UP000694680">
    <property type="component" value="Chromosome 6"/>
</dbReference>
<proteinExistence type="predicted"/>
<keyword evidence="2" id="KW-1185">Reference proteome</keyword>
<name>A0A8C5DD17_GOUWI</name>